<feature type="transmembrane region" description="Helical" evidence="2">
    <location>
        <begin position="153"/>
        <end position="172"/>
    </location>
</feature>
<gene>
    <name evidence="3" type="ORF">V6N11_018736</name>
</gene>
<reference evidence="3 4" key="1">
    <citation type="journal article" date="2024" name="G3 (Bethesda)">
        <title>Genome assembly of Hibiscus sabdariffa L. provides insights into metabolisms of medicinal natural products.</title>
        <authorList>
            <person name="Kim T."/>
        </authorList>
    </citation>
    <scope>NUCLEOTIDE SEQUENCE [LARGE SCALE GENOMIC DNA]</scope>
    <source>
        <strain evidence="3">TK-2024</strain>
        <tissue evidence="3">Old leaves</tissue>
    </source>
</reference>
<dbReference type="Proteomes" id="UP001396334">
    <property type="component" value="Unassembled WGS sequence"/>
</dbReference>
<accession>A0ABR2QT40</accession>
<dbReference type="Gene3D" id="1.20.1110.10">
    <property type="entry name" value="Calcium-transporting ATPase, transmembrane domain"/>
    <property type="match status" value="1"/>
</dbReference>
<feature type="transmembrane region" description="Helical" evidence="2">
    <location>
        <begin position="232"/>
        <end position="254"/>
    </location>
</feature>
<proteinExistence type="predicted"/>
<dbReference type="PRINTS" id="PR00120">
    <property type="entry name" value="HATPASE"/>
</dbReference>
<protein>
    <submittedName>
        <fullName evidence="3">Uncharacterized protein</fullName>
    </submittedName>
</protein>
<dbReference type="PANTHER" id="PTHR42861">
    <property type="entry name" value="CALCIUM-TRANSPORTING ATPASE"/>
    <property type="match status" value="1"/>
</dbReference>
<feature type="transmembrane region" description="Helical" evidence="2">
    <location>
        <begin position="193"/>
        <end position="220"/>
    </location>
</feature>
<keyword evidence="4" id="KW-1185">Reference proteome</keyword>
<keyword evidence="2" id="KW-0472">Membrane</keyword>
<keyword evidence="2" id="KW-1133">Transmembrane helix</keyword>
<dbReference type="SUPFAM" id="SSF56784">
    <property type="entry name" value="HAD-like"/>
    <property type="match status" value="1"/>
</dbReference>
<name>A0ABR2QT40_9ROSI</name>
<dbReference type="InterPro" id="IPR036412">
    <property type="entry name" value="HAD-like_sf"/>
</dbReference>
<evidence type="ECO:0000256" key="1">
    <source>
        <dbReference type="ARBA" id="ARBA00022842"/>
    </source>
</evidence>
<evidence type="ECO:0000256" key="2">
    <source>
        <dbReference type="SAM" id="Phobius"/>
    </source>
</evidence>
<organism evidence="3 4">
    <name type="scientific">Hibiscus sabdariffa</name>
    <name type="common">roselle</name>
    <dbReference type="NCBI Taxonomy" id="183260"/>
    <lineage>
        <taxon>Eukaryota</taxon>
        <taxon>Viridiplantae</taxon>
        <taxon>Streptophyta</taxon>
        <taxon>Embryophyta</taxon>
        <taxon>Tracheophyta</taxon>
        <taxon>Spermatophyta</taxon>
        <taxon>Magnoliopsida</taxon>
        <taxon>eudicotyledons</taxon>
        <taxon>Gunneridae</taxon>
        <taxon>Pentapetalae</taxon>
        <taxon>rosids</taxon>
        <taxon>malvids</taxon>
        <taxon>Malvales</taxon>
        <taxon>Malvaceae</taxon>
        <taxon>Malvoideae</taxon>
        <taxon>Hibiscus</taxon>
    </lineage>
</organism>
<sequence length="278" mass="30861">MDMFPSSALVGQNKEESIAALPIDDLIEKSTITRSRLQARKHICVMTGGGVNDDPALKKAGIGIAVADANGAARSASDIILTEPGPSVIISAVLTSQAISQRMTNYTVNLDYFTYAIQSKLDQRCCLIKPFDLLHFHRYMQSPLQSISCSISLHSWSLVLTSLLLSLIMALIDSTIMTISKDRMKPSPQLDSWKLAAIFTTGVILGGYSAMMTVIFFWAAYKKDFFPEFGGWGGVIWLYNLLFYFPLHCIKFFIRYALIGKAWDLLLNKGLLSRGRKT</sequence>
<keyword evidence="1" id="KW-0460">Magnesium</keyword>
<evidence type="ECO:0000313" key="3">
    <source>
        <dbReference type="EMBL" id="KAK9003840.1"/>
    </source>
</evidence>
<dbReference type="EMBL" id="JBBPBN010000032">
    <property type="protein sequence ID" value="KAK9003840.1"/>
    <property type="molecule type" value="Genomic_DNA"/>
</dbReference>
<evidence type="ECO:0000313" key="4">
    <source>
        <dbReference type="Proteomes" id="UP001396334"/>
    </source>
</evidence>
<keyword evidence="2" id="KW-0812">Transmembrane</keyword>
<dbReference type="Gene3D" id="3.40.50.1000">
    <property type="entry name" value="HAD superfamily/HAD-like"/>
    <property type="match status" value="1"/>
</dbReference>
<dbReference type="InterPro" id="IPR001757">
    <property type="entry name" value="P_typ_ATPase"/>
</dbReference>
<comment type="caution">
    <text evidence="3">The sequence shown here is derived from an EMBL/GenBank/DDBJ whole genome shotgun (WGS) entry which is preliminary data.</text>
</comment>
<dbReference type="InterPro" id="IPR023214">
    <property type="entry name" value="HAD_sf"/>
</dbReference>